<dbReference type="RefSeq" id="WP_022937579.1">
    <property type="nucleotide sequence ID" value="NZ_CABKRQ010000003.1"/>
</dbReference>
<evidence type="ECO:0000313" key="1">
    <source>
        <dbReference type="EMBL" id="PXX79091.1"/>
    </source>
</evidence>
<accession>A0A318KMW6</accession>
<dbReference type="STRING" id="1034346.GCA_000313565_01264"/>
<evidence type="ECO:0000313" key="2">
    <source>
        <dbReference type="Proteomes" id="UP000247612"/>
    </source>
</evidence>
<dbReference type="OrthoDB" id="1767481at2"/>
<organism evidence="1 2">
    <name type="scientific">Dielma fastidiosa</name>
    <dbReference type="NCBI Taxonomy" id="1034346"/>
    <lineage>
        <taxon>Bacteria</taxon>
        <taxon>Bacillati</taxon>
        <taxon>Bacillota</taxon>
        <taxon>Erysipelotrichia</taxon>
        <taxon>Erysipelotrichales</taxon>
        <taxon>Erysipelotrichaceae</taxon>
        <taxon>Dielma</taxon>
    </lineage>
</organism>
<dbReference type="AlphaFoldDB" id="A0A318KMW6"/>
<protein>
    <submittedName>
        <fullName evidence="1">Uncharacterized protein</fullName>
    </submittedName>
</protein>
<gene>
    <name evidence="1" type="ORF">DES51_106210</name>
</gene>
<reference evidence="1 2" key="1">
    <citation type="submission" date="2018-05" db="EMBL/GenBank/DDBJ databases">
        <title>Genomic Encyclopedia of Type Strains, Phase IV (KMG-IV): sequencing the most valuable type-strain genomes for metagenomic binning, comparative biology and taxonomic classification.</title>
        <authorList>
            <person name="Goeker M."/>
        </authorList>
    </citation>
    <scope>NUCLEOTIDE SEQUENCE [LARGE SCALE GENOMIC DNA]</scope>
    <source>
        <strain evidence="1 2">JC118</strain>
    </source>
</reference>
<dbReference type="Proteomes" id="UP000247612">
    <property type="component" value="Unassembled WGS sequence"/>
</dbReference>
<name>A0A318KMW6_9FIRM</name>
<dbReference type="EMBL" id="QJKH01000006">
    <property type="protein sequence ID" value="PXX79091.1"/>
    <property type="molecule type" value="Genomic_DNA"/>
</dbReference>
<proteinExistence type="predicted"/>
<comment type="caution">
    <text evidence="1">The sequence shown here is derived from an EMBL/GenBank/DDBJ whole genome shotgun (WGS) entry which is preliminary data.</text>
</comment>
<keyword evidence="2" id="KW-1185">Reference proteome</keyword>
<sequence>MDTIKTKTKKFWQLFIKQQMELQEALKDQQQAKIIELVRILNDELLSTAGCFLEVEGNGEDFYECTFLSGDDKSSQLICAYIKKFAPERVLNHWIINDCQQPLSEKGFQTRFDVRDVSYGVEDIQICMHVLEGAQMVDLDVCCAAFEWQDEKEKQTITALLLEMMIGTLQMEAHINSFTCVDQQDAKEEWFALADLYERLLDLIETKKWPDFKDPTQIYRAYKLDKEEINDSVHHDKLLITTCHPELFVEIMNEQRLILDNFNRLGGEYGTLVYEHEGVSENLAHNKKQLERELNELLYSLGLARCIGGALGTHYCYIDVAVFDRQDFKQALVKINEKLPVQLNYFPY</sequence>